<organism evidence="2 3">
    <name type="scientific">Cytospora paraplurivora</name>
    <dbReference type="NCBI Taxonomy" id="2898453"/>
    <lineage>
        <taxon>Eukaryota</taxon>
        <taxon>Fungi</taxon>
        <taxon>Dikarya</taxon>
        <taxon>Ascomycota</taxon>
        <taxon>Pezizomycotina</taxon>
        <taxon>Sordariomycetes</taxon>
        <taxon>Sordariomycetidae</taxon>
        <taxon>Diaporthales</taxon>
        <taxon>Cytosporaceae</taxon>
        <taxon>Cytospora</taxon>
    </lineage>
</organism>
<evidence type="ECO:0000313" key="2">
    <source>
        <dbReference type="EMBL" id="KAK7733036.1"/>
    </source>
</evidence>
<evidence type="ECO:0000313" key="3">
    <source>
        <dbReference type="Proteomes" id="UP001320245"/>
    </source>
</evidence>
<feature type="region of interest" description="Disordered" evidence="1">
    <location>
        <begin position="1"/>
        <end position="21"/>
    </location>
</feature>
<gene>
    <name evidence="2" type="ORF">SLS53_008365</name>
</gene>
<comment type="caution">
    <text evidence="2">The sequence shown here is derived from an EMBL/GenBank/DDBJ whole genome shotgun (WGS) entry which is preliminary data.</text>
</comment>
<keyword evidence="3" id="KW-1185">Reference proteome</keyword>
<name>A0AAN9YBL0_9PEZI</name>
<sequence length="259" mass="29562">MASSPDAQQPDTLAPSSSELSQELRPRRIVLLDRNFVTGLTYPGLTYSGLTYRCGNQEYLLHNLPMGNDRDQVILSSLSGSRLDISRDVFYLSKDVVKLRFILMDADPRVYHDPWNSATRPSHLMLDARNMSEVLQEASGGDSTFHMCRKEPENLPCGILDFFQFFGISNPAVWDTLKKITVFVPSRTDDMFGNFEYDSLERVPFLSGDPLSKHHVISFARTETQKEQLNNIMGKWQWLEAQACNLRLPTIEFARHPQT</sequence>
<dbReference type="Proteomes" id="UP001320245">
    <property type="component" value="Unassembled WGS sequence"/>
</dbReference>
<dbReference type="EMBL" id="JAJSPL020000049">
    <property type="protein sequence ID" value="KAK7733036.1"/>
    <property type="molecule type" value="Genomic_DNA"/>
</dbReference>
<reference evidence="2 3" key="1">
    <citation type="journal article" date="2023" name="PLoS ONE">
        <title>Cytospora paraplurivora sp. nov. isolated from orchards with fruit tree decline syndrome in Ontario, Canada.</title>
        <authorList>
            <person name="Ilyukhin E."/>
            <person name="Nguyen H.D.T."/>
            <person name="Castle A.J."/>
            <person name="Ellouze W."/>
        </authorList>
    </citation>
    <scope>NUCLEOTIDE SEQUENCE [LARGE SCALE GENOMIC DNA]</scope>
    <source>
        <strain evidence="2 3">FDS-564</strain>
    </source>
</reference>
<evidence type="ECO:0000256" key="1">
    <source>
        <dbReference type="SAM" id="MobiDB-lite"/>
    </source>
</evidence>
<dbReference type="AlphaFoldDB" id="A0AAN9YBL0"/>
<accession>A0AAN9YBL0</accession>
<proteinExistence type="predicted"/>
<protein>
    <submittedName>
        <fullName evidence="2">Uncharacterized protein</fullName>
    </submittedName>
</protein>